<feature type="region of interest" description="Disordered" evidence="1">
    <location>
        <begin position="100"/>
        <end position="141"/>
    </location>
</feature>
<evidence type="ECO:0000256" key="1">
    <source>
        <dbReference type="SAM" id="MobiDB-lite"/>
    </source>
</evidence>
<accession>A0A212D5K6</accession>
<keyword evidence="3" id="KW-1185">Reference proteome</keyword>
<dbReference type="Proteomes" id="UP000242450">
    <property type="component" value="Chromosome 7"/>
</dbReference>
<proteinExistence type="predicted"/>
<reference evidence="2 3" key="1">
    <citation type="journal article" date="2018" name="Mol. Genet. Genomics">
        <title>The red deer Cervus elaphus genome CerEla1.0: sequencing, annotating, genes, and chromosomes.</title>
        <authorList>
            <person name="Bana N.A."/>
            <person name="Nyiri A."/>
            <person name="Nagy J."/>
            <person name="Frank K."/>
            <person name="Nagy T."/>
            <person name="Steger V."/>
            <person name="Schiller M."/>
            <person name="Lakatos P."/>
            <person name="Sugar L."/>
            <person name="Horn P."/>
            <person name="Barta E."/>
            <person name="Orosz L."/>
        </authorList>
    </citation>
    <scope>NUCLEOTIDE SEQUENCE [LARGE SCALE GENOMIC DNA]</scope>
    <source>
        <strain evidence="2">Hungarian</strain>
    </source>
</reference>
<name>A0A212D5K6_CEREH</name>
<dbReference type="EMBL" id="MKHE01000007">
    <property type="protein sequence ID" value="OWK13503.1"/>
    <property type="molecule type" value="Genomic_DNA"/>
</dbReference>
<organism evidence="2 3">
    <name type="scientific">Cervus elaphus hippelaphus</name>
    <name type="common">European red deer</name>
    <dbReference type="NCBI Taxonomy" id="46360"/>
    <lineage>
        <taxon>Eukaryota</taxon>
        <taxon>Metazoa</taxon>
        <taxon>Chordata</taxon>
        <taxon>Craniata</taxon>
        <taxon>Vertebrata</taxon>
        <taxon>Euteleostomi</taxon>
        <taxon>Mammalia</taxon>
        <taxon>Eutheria</taxon>
        <taxon>Laurasiatheria</taxon>
        <taxon>Artiodactyla</taxon>
        <taxon>Ruminantia</taxon>
        <taxon>Pecora</taxon>
        <taxon>Cervidae</taxon>
        <taxon>Cervinae</taxon>
        <taxon>Cervus</taxon>
    </lineage>
</organism>
<sequence length="141" mass="15839">MVHFYRLHFSCHIDWSKGDHHARFENTSLHVTHRDSTNTTDLIDILERQTQGFVSWPAEAADGSGTCFPKSGLSTSVCLWRKRRSCSRCDNCRNRGWCQSCSQPARASGRPIQFTSSAPSVTKKMPGSSASQFRHPGGRRP</sequence>
<evidence type="ECO:0000313" key="2">
    <source>
        <dbReference type="EMBL" id="OWK13503.1"/>
    </source>
</evidence>
<comment type="caution">
    <text evidence="2">The sequence shown here is derived from an EMBL/GenBank/DDBJ whole genome shotgun (WGS) entry which is preliminary data.</text>
</comment>
<gene>
    <name evidence="2" type="ORF">Celaphus_00014268</name>
</gene>
<evidence type="ECO:0000313" key="3">
    <source>
        <dbReference type="Proteomes" id="UP000242450"/>
    </source>
</evidence>
<protein>
    <submittedName>
        <fullName evidence="2">Uncharacterized protein</fullName>
    </submittedName>
</protein>
<dbReference type="AlphaFoldDB" id="A0A212D5K6"/>